<organism evidence="6">
    <name type="scientific">Cladocopium goreaui</name>
    <dbReference type="NCBI Taxonomy" id="2562237"/>
    <lineage>
        <taxon>Eukaryota</taxon>
        <taxon>Sar</taxon>
        <taxon>Alveolata</taxon>
        <taxon>Dinophyceae</taxon>
        <taxon>Suessiales</taxon>
        <taxon>Symbiodiniaceae</taxon>
        <taxon>Cladocopium</taxon>
    </lineage>
</organism>
<dbReference type="OrthoDB" id="271386at2759"/>
<feature type="domain" description="PPIase cyclophilin-type" evidence="5">
    <location>
        <begin position="1"/>
        <end position="108"/>
    </location>
</feature>
<feature type="compositionally biased region" description="Polar residues" evidence="4">
    <location>
        <begin position="1"/>
        <end position="11"/>
    </location>
</feature>
<name>A0A9P1FRB2_9DINO</name>
<protein>
    <recommendedName>
        <fullName evidence="1">peptidylprolyl isomerase</fullName>
        <ecNumber evidence="1">5.2.1.8</ecNumber>
    </recommendedName>
</protein>
<evidence type="ECO:0000256" key="2">
    <source>
        <dbReference type="ARBA" id="ARBA00023110"/>
    </source>
</evidence>
<dbReference type="EC" id="5.2.1.8" evidence="1"/>
<dbReference type="Gene3D" id="1.25.40.20">
    <property type="entry name" value="Ankyrin repeat-containing domain"/>
    <property type="match status" value="1"/>
</dbReference>
<sequence>MRSFQNLQSGATERRMKGGNIEDEHCSQDSNAPGTLSMANSGQPNTGGSQFFINIADNSFLDWFSPGASKHTVFGRIRGGFDVAVAISQQPTNEDRPKKPVKLLAVKIIETDDRDALLRACHVGHLAAVRLLLQDPAVGVSAAAVDEAGRSALELAASAGHSAVVRLLAEQLEGETWKLGNLKAQQHWWLPVVMEERRSSASSCRFARTSMAATLTAGCSRWPRRPRGTTSLRSARCWRRAPR</sequence>
<dbReference type="AlphaFoldDB" id="A0A9P1FRB2"/>
<dbReference type="Pfam" id="PF00160">
    <property type="entry name" value="Pro_isomerase"/>
    <property type="match status" value="1"/>
</dbReference>
<dbReference type="InterPro" id="IPR002130">
    <property type="entry name" value="Cyclophilin-type_PPIase_dom"/>
</dbReference>
<dbReference type="SUPFAM" id="SSF48403">
    <property type="entry name" value="Ankyrin repeat"/>
    <property type="match status" value="1"/>
</dbReference>
<evidence type="ECO:0000256" key="4">
    <source>
        <dbReference type="SAM" id="MobiDB-lite"/>
    </source>
</evidence>
<feature type="region of interest" description="Disordered" evidence="4">
    <location>
        <begin position="224"/>
        <end position="243"/>
    </location>
</feature>
<comment type="caution">
    <text evidence="6">The sequence shown here is derived from an EMBL/GenBank/DDBJ whole genome shotgun (WGS) entry which is preliminary data.</text>
</comment>
<dbReference type="EMBL" id="CAMXCT030000820">
    <property type="protein sequence ID" value="CAL4770929.1"/>
    <property type="molecule type" value="Genomic_DNA"/>
</dbReference>
<dbReference type="InterPro" id="IPR036770">
    <property type="entry name" value="Ankyrin_rpt-contain_sf"/>
</dbReference>
<dbReference type="EMBL" id="CAMXCT010000820">
    <property type="protein sequence ID" value="CAI3983617.1"/>
    <property type="molecule type" value="Genomic_DNA"/>
</dbReference>
<evidence type="ECO:0000313" key="6">
    <source>
        <dbReference type="EMBL" id="CAI3983617.1"/>
    </source>
</evidence>
<dbReference type="InterPro" id="IPR029000">
    <property type="entry name" value="Cyclophilin-like_dom_sf"/>
</dbReference>
<keyword evidence="2" id="KW-0697">Rotamase</keyword>
<dbReference type="PROSITE" id="PS50072">
    <property type="entry name" value="CSA_PPIASE_2"/>
    <property type="match status" value="1"/>
</dbReference>
<evidence type="ECO:0000256" key="3">
    <source>
        <dbReference type="ARBA" id="ARBA00023235"/>
    </source>
</evidence>
<dbReference type="PANTHER" id="PTHR45625">
    <property type="entry name" value="PEPTIDYL-PROLYL CIS-TRANS ISOMERASE-RELATED"/>
    <property type="match status" value="1"/>
</dbReference>
<dbReference type="Gene3D" id="2.40.100.10">
    <property type="entry name" value="Cyclophilin-like"/>
    <property type="match status" value="1"/>
</dbReference>
<feature type="compositionally biased region" description="Polar residues" evidence="4">
    <location>
        <begin position="28"/>
        <end position="43"/>
    </location>
</feature>
<dbReference type="Proteomes" id="UP001152797">
    <property type="component" value="Unassembled WGS sequence"/>
</dbReference>
<feature type="compositionally biased region" description="Basic and acidic residues" evidence="4">
    <location>
        <begin position="12"/>
        <end position="27"/>
    </location>
</feature>
<feature type="region of interest" description="Disordered" evidence="4">
    <location>
        <begin position="1"/>
        <end position="43"/>
    </location>
</feature>
<evidence type="ECO:0000256" key="1">
    <source>
        <dbReference type="ARBA" id="ARBA00013194"/>
    </source>
</evidence>
<gene>
    <name evidence="6" type="ORF">C1SCF055_LOCUS11218</name>
</gene>
<dbReference type="PANTHER" id="PTHR45625:SF4">
    <property type="entry name" value="PEPTIDYLPROLYL ISOMERASE DOMAIN AND WD REPEAT-CONTAINING PROTEIN 1"/>
    <property type="match status" value="1"/>
</dbReference>
<proteinExistence type="predicted"/>
<dbReference type="GO" id="GO:0003755">
    <property type="term" value="F:peptidyl-prolyl cis-trans isomerase activity"/>
    <property type="evidence" value="ECO:0007669"/>
    <property type="project" value="UniProtKB-KW"/>
</dbReference>
<keyword evidence="3 7" id="KW-0413">Isomerase</keyword>
<keyword evidence="8" id="KW-1185">Reference proteome</keyword>
<dbReference type="InterPro" id="IPR044666">
    <property type="entry name" value="Cyclophilin_A-like"/>
</dbReference>
<evidence type="ECO:0000313" key="8">
    <source>
        <dbReference type="Proteomes" id="UP001152797"/>
    </source>
</evidence>
<dbReference type="SUPFAM" id="SSF50891">
    <property type="entry name" value="Cyclophilin-like"/>
    <property type="match status" value="1"/>
</dbReference>
<dbReference type="EMBL" id="CAMXCT020000820">
    <property type="protein sequence ID" value="CAL1136992.1"/>
    <property type="molecule type" value="Genomic_DNA"/>
</dbReference>
<evidence type="ECO:0000313" key="7">
    <source>
        <dbReference type="EMBL" id="CAL4770929.1"/>
    </source>
</evidence>
<evidence type="ECO:0000259" key="5">
    <source>
        <dbReference type="PROSITE" id="PS50072"/>
    </source>
</evidence>
<reference evidence="6" key="1">
    <citation type="submission" date="2022-10" db="EMBL/GenBank/DDBJ databases">
        <authorList>
            <person name="Chen Y."/>
            <person name="Dougan E. K."/>
            <person name="Chan C."/>
            <person name="Rhodes N."/>
            <person name="Thang M."/>
        </authorList>
    </citation>
    <scope>NUCLEOTIDE SEQUENCE</scope>
</reference>
<accession>A0A9P1FRB2</accession>
<reference evidence="7 8" key="2">
    <citation type="submission" date="2024-05" db="EMBL/GenBank/DDBJ databases">
        <authorList>
            <person name="Chen Y."/>
            <person name="Shah S."/>
            <person name="Dougan E. K."/>
            <person name="Thang M."/>
            <person name="Chan C."/>
        </authorList>
    </citation>
    <scope>NUCLEOTIDE SEQUENCE [LARGE SCALE GENOMIC DNA]</scope>
</reference>